<evidence type="ECO:0000256" key="2">
    <source>
        <dbReference type="SAM" id="MobiDB-lite"/>
    </source>
</evidence>
<evidence type="ECO:0000313" key="4">
    <source>
        <dbReference type="Proteomes" id="UP001165082"/>
    </source>
</evidence>
<dbReference type="EMBL" id="BRXZ01005142">
    <property type="protein sequence ID" value="GMH60827.1"/>
    <property type="molecule type" value="Genomic_DNA"/>
</dbReference>
<feature type="coiled-coil region" evidence="1">
    <location>
        <begin position="45"/>
        <end position="119"/>
    </location>
</feature>
<feature type="region of interest" description="Disordered" evidence="2">
    <location>
        <begin position="318"/>
        <end position="340"/>
    </location>
</feature>
<dbReference type="AlphaFoldDB" id="A0A9W7DZH6"/>
<organism evidence="3 4">
    <name type="scientific">Triparma retinervis</name>
    <dbReference type="NCBI Taxonomy" id="2557542"/>
    <lineage>
        <taxon>Eukaryota</taxon>
        <taxon>Sar</taxon>
        <taxon>Stramenopiles</taxon>
        <taxon>Ochrophyta</taxon>
        <taxon>Bolidophyceae</taxon>
        <taxon>Parmales</taxon>
        <taxon>Triparmaceae</taxon>
        <taxon>Triparma</taxon>
    </lineage>
</organism>
<dbReference type="Gene3D" id="2.30.30.140">
    <property type="match status" value="1"/>
</dbReference>
<keyword evidence="1" id="KW-0175">Coiled coil</keyword>
<evidence type="ECO:0000256" key="1">
    <source>
        <dbReference type="SAM" id="Coils"/>
    </source>
</evidence>
<feature type="compositionally biased region" description="Basic and acidic residues" evidence="2">
    <location>
        <begin position="142"/>
        <end position="284"/>
    </location>
</feature>
<feature type="region of interest" description="Disordered" evidence="2">
    <location>
        <begin position="125"/>
        <end position="284"/>
    </location>
</feature>
<dbReference type="Proteomes" id="UP001165082">
    <property type="component" value="Unassembled WGS sequence"/>
</dbReference>
<accession>A0A9W7DZH6</accession>
<gene>
    <name evidence="3" type="ORF">TrRE_jg13244</name>
</gene>
<dbReference type="OrthoDB" id="76557at2759"/>
<protein>
    <submittedName>
        <fullName evidence="3">Uncharacterized protein</fullName>
    </submittedName>
</protein>
<feature type="non-terminal residue" evidence="3">
    <location>
        <position position="340"/>
    </location>
</feature>
<name>A0A9W7DZH6_9STRA</name>
<sequence>SLKANVKARASFMTLEVFEVVRPSASRRAKMVGGVRVCTTKFHLRKNQRRKIQRKLEMKEKEKKKKKVETEKAKKQKLKQIIKEFAEFADGNPPPPKVRELLKKLLKELLAKAKEEEMKSKFYPGKISKVNSDGTVNVDFNDGDKDRYVDMKSREIEEKGLEERESGVGEREVRLEEEKKEGEEREAGAKRGETYEKEARGFPALREENERMKKMIKEAREEGEREGKRREKAERDRQEATHSAAEEKAKAEEARREAGRMERAIEEERKTTKEEIKSEEVEAKDANRKLAMAQKKFTNALKEKDDEHSHALLELGSELNNSRADSAELRSQLAKTAGLS</sequence>
<keyword evidence="4" id="KW-1185">Reference proteome</keyword>
<reference evidence="3" key="1">
    <citation type="submission" date="2022-07" db="EMBL/GenBank/DDBJ databases">
        <title>Genome analysis of Parmales, a sister group of diatoms, reveals the evolutionary specialization of diatoms from phago-mixotrophs to photoautotrophs.</title>
        <authorList>
            <person name="Ban H."/>
            <person name="Sato S."/>
            <person name="Yoshikawa S."/>
            <person name="Kazumasa Y."/>
            <person name="Nakamura Y."/>
            <person name="Ichinomiya M."/>
            <person name="Saitoh K."/>
            <person name="Sato N."/>
            <person name="Blanc-Mathieu R."/>
            <person name="Endo H."/>
            <person name="Kuwata A."/>
            <person name="Ogata H."/>
        </authorList>
    </citation>
    <scope>NUCLEOTIDE SEQUENCE</scope>
</reference>
<comment type="caution">
    <text evidence="3">The sequence shown here is derived from an EMBL/GenBank/DDBJ whole genome shotgun (WGS) entry which is preliminary data.</text>
</comment>
<evidence type="ECO:0000313" key="3">
    <source>
        <dbReference type="EMBL" id="GMH60827.1"/>
    </source>
</evidence>
<feature type="non-terminal residue" evidence="3">
    <location>
        <position position="1"/>
    </location>
</feature>
<proteinExistence type="predicted"/>